<dbReference type="EMBL" id="RSEJ01000068">
    <property type="protein sequence ID" value="NBI56283.1"/>
    <property type="molecule type" value="Genomic_DNA"/>
</dbReference>
<dbReference type="Proteomes" id="UP000738517">
    <property type="component" value="Unassembled WGS sequence"/>
</dbReference>
<feature type="domain" description="Knr4/Smi1-like" evidence="1">
    <location>
        <begin position="3"/>
        <end position="149"/>
    </location>
</feature>
<dbReference type="InterPro" id="IPR037883">
    <property type="entry name" value="Knr4/Smi1-like_sf"/>
</dbReference>
<organism evidence="2 3">
    <name type="scientific">Photobacterium alginatilyticum</name>
    <dbReference type="NCBI Taxonomy" id="1775171"/>
    <lineage>
        <taxon>Bacteria</taxon>
        <taxon>Pseudomonadati</taxon>
        <taxon>Pseudomonadota</taxon>
        <taxon>Gammaproteobacteria</taxon>
        <taxon>Vibrionales</taxon>
        <taxon>Vibrionaceae</taxon>
        <taxon>Photobacterium</taxon>
    </lineage>
</organism>
<gene>
    <name evidence="2" type="ORF">EIZ48_27765</name>
</gene>
<dbReference type="InterPro" id="IPR018958">
    <property type="entry name" value="Knr4/Smi1-like_dom"/>
</dbReference>
<dbReference type="SUPFAM" id="SSF160631">
    <property type="entry name" value="SMI1/KNR4-like"/>
    <property type="match status" value="1"/>
</dbReference>
<evidence type="ECO:0000259" key="1">
    <source>
        <dbReference type="Pfam" id="PF09346"/>
    </source>
</evidence>
<proteinExistence type="predicted"/>
<dbReference type="Gene3D" id="3.40.1580.10">
    <property type="entry name" value="SMI1/KNR4-like"/>
    <property type="match status" value="1"/>
</dbReference>
<dbReference type="RefSeq" id="WP_160658571.1">
    <property type="nucleotide sequence ID" value="NZ_RSEJ01000068.1"/>
</dbReference>
<dbReference type="Pfam" id="PF09346">
    <property type="entry name" value="SMI1_KNR4"/>
    <property type="match status" value="1"/>
</dbReference>
<comment type="caution">
    <text evidence="2">The sequence shown here is derived from an EMBL/GenBank/DDBJ whole genome shotgun (WGS) entry which is preliminary data.</text>
</comment>
<accession>A0ABW9YT64</accession>
<keyword evidence="3" id="KW-1185">Reference proteome</keyword>
<evidence type="ECO:0000313" key="2">
    <source>
        <dbReference type="EMBL" id="NBI56283.1"/>
    </source>
</evidence>
<sequence>MNIAKIQVERGLSLPSDYLDFLMTIEGGEDYCFNEYPDEYPDFEGRCWAFFDEELLSENIDMLQIGTAPAHRQLELYLKCYQEFSNTNFVHSSDGMLPIERVANGFVIAEENGDLLYLDPEDQFSVWIFHHDGSDVKKVSESISKWLAQATIA</sequence>
<evidence type="ECO:0000313" key="3">
    <source>
        <dbReference type="Proteomes" id="UP000738517"/>
    </source>
</evidence>
<reference evidence="2 3" key="1">
    <citation type="journal article" date="2017" name="Int. J. Syst. Evol. Microbiol.">
        <title>Photobacterium alginatilyticum sp. nov., a marine bacterium isolated from bottom seawater.</title>
        <authorList>
            <person name="Wang X."/>
            <person name="Wang Y."/>
            <person name="Yang X."/>
            <person name="Sun H."/>
            <person name="Li B."/>
            <person name="Zhang X.H."/>
        </authorList>
    </citation>
    <scope>NUCLEOTIDE SEQUENCE [LARGE SCALE GENOMIC DNA]</scope>
    <source>
        <strain evidence="2 3">P03D4</strain>
    </source>
</reference>
<name>A0ABW9YT64_9GAMM</name>
<protein>
    <submittedName>
        <fullName evidence="2">SMI1/KNR4 family protein</fullName>
    </submittedName>
</protein>